<protein>
    <recommendedName>
        <fullName evidence="4">Lipoprotein</fullName>
    </recommendedName>
</protein>
<dbReference type="RefSeq" id="WP_246186436.1">
    <property type="nucleotide sequence ID" value="NZ_CABFVA020000004.1"/>
</dbReference>
<dbReference type="AlphaFoldDB" id="A0A5E6M9S2"/>
<accession>A0A5E6M9S2</accession>
<keyword evidence="3" id="KW-1185">Reference proteome</keyword>
<evidence type="ECO:0000256" key="1">
    <source>
        <dbReference type="SAM" id="SignalP"/>
    </source>
</evidence>
<evidence type="ECO:0000313" key="2">
    <source>
        <dbReference type="EMBL" id="VVM04492.1"/>
    </source>
</evidence>
<keyword evidence="1" id="KW-0732">Signal</keyword>
<dbReference type="Proteomes" id="UP000334923">
    <property type="component" value="Unassembled WGS sequence"/>
</dbReference>
<evidence type="ECO:0008006" key="4">
    <source>
        <dbReference type="Google" id="ProtNLM"/>
    </source>
</evidence>
<evidence type="ECO:0000313" key="3">
    <source>
        <dbReference type="Proteomes" id="UP000334923"/>
    </source>
</evidence>
<feature type="chain" id="PRO_5023025413" description="Lipoprotein" evidence="1">
    <location>
        <begin position="23"/>
        <end position="138"/>
    </location>
</feature>
<sequence length="138" mass="15023">MAGIFLRSALLTAAVLPMASCAPQESCPLVTEQDKRQFAEALQAIPLVRVSVLSMVPSRIYRCGVAVRWTTSVSAIGLSPEGRPTTSYCGSFEMTADFPRNSFGEIAVASSLPRYWSDTVRDIQAYTMMSRRPSGAPR</sequence>
<reference evidence="2 3" key="1">
    <citation type="submission" date="2019-09" db="EMBL/GenBank/DDBJ databases">
        <authorList>
            <person name="Cremers G."/>
        </authorList>
    </citation>
    <scope>NUCLEOTIDE SEQUENCE [LARGE SCALE GENOMIC DNA]</scope>
    <source>
        <strain evidence="2">4A</strain>
    </source>
</reference>
<organism evidence="2 3">
    <name type="scientific">Methylacidimicrobium tartarophylax</name>
    <dbReference type="NCBI Taxonomy" id="1041768"/>
    <lineage>
        <taxon>Bacteria</taxon>
        <taxon>Pseudomonadati</taxon>
        <taxon>Verrucomicrobiota</taxon>
        <taxon>Methylacidimicrobium</taxon>
    </lineage>
</organism>
<feature type="signal peptide" evidence="1">
    <location>
        <begin position="1"/>
        <end position="22"/>
    </location>
</feature>
<proteinExistence type="predicted"/>
<name>A0A5E6M9S2_9BACT</name>
<dbReference type="EMBL" id="CABFVA020000004">
    <property type="protein sequence ID" value="VVM04492.1"/>
    <property type="molecule type" value="Genomic_DNA"/>
</dbReference>
<gene>
    <name evidence="2" type="ORF">MAMT_00122</name>
</gene>